<evidence type="ECO:0008006" key="3">
    <source>
        <dbReference type="Google" id="ProtNLM"/>
    </source>
</evidence>
<accession>A0A382WU53</accession>
<reference evidence="2" key="1">
    <citation type="submission" date="2018-05" db="EMBL/GenBank/DDBJ databases">
        <authorList>
            <person name="Lanie J.A."/>
            <person name="Ng W.-L."/>
            <person name="Kazmierczak K.M."/>
            <person name="Andrzejewski T.M."/>
            <person name="Davidsen T.M."/>
            <person name="Wayne K.J."/>
            <person name="Tettelin H."/>
            <person name="Glass J.I."/>
            <person name="Rusch D."/>
            <person name="Podicherti R."/>
            <person name="Tsui H.-C.T."/>
            <person name="Winkler M.E."/>
        </authorList>
    </citation>
    <scope>NUCLEOTIDE SEQUENCE</scope>
</reference>
<evidence type="ECO:0000256" key="1">
    <source>
        <dbReference type="SAM" id="Coils"/>
    </source>
</evidence>
<proteinExistence type="predicted"/>
<gene>
    <name evidence="2" type="ORF">METZ01_LOCUS414425</name>
</gene>
<sequence length="239" mass="28098">MAYSCQLTSFEDIEYKWREILEGSFLNSIFITPSWQKTWWNSMRSEAMELSILSVKEDDNVIGIAPLMKDNGVISFLGSTDVCDLHDFVVLKGYEEIFFETISEYLTQGTWHEIKLESILAYSPTLEYMESFAKKSGYKFDKVVEDKLVGVELPSSWDDYLSKLRKKDRHELRRKLRRLESEADFYIEKFGEPDQIIEAMDDFLELMAQSRDEKAVFLDKSKKDFFKYMTSQISKDGYL</sequence>
<organism evidence="2">
    <name type="scientific">marine metagenome</name>
    <dbReference type="NCBI Taxonomy" id="408172"/>
    <lineage>
        <taxon>unclassified sequences</taxon>
        <taxon>metagenomes</taxon>
        <taxon>ecological metagenomes</taxon>
    </lineage>
</organism>
<protein>
    <recommendedName>
        <fullName evidence="3">BioF2-like acetyltransferase domain-containing protein</fullName>
    </recommendedName>
</protein>
<evidence type="ECO:0000313" key="2">
    <source>
        <dbReference type="EMBL" id="SVD61571.1"/>
    </source>
</evidence>
<dbReference type="AlphaFoldDB" id="A0A382WU53"/>
<feature type="coiled-coil region" evidence="1">
    <location>
        <begin position="162"/>
        <end position="189"/>
    </location>
</feature>
<keyword evidence="1" id="KW-0175">Coiled coil</keyword>
<name>A0A382WU53_9ZZZZ</name>
<feature type="non-terminal residue" evidence="2">
    <location>
        <position position="239"/>
    </location>
</feature>
<dbReference type="EMBL" id="UINC01162037">
    <property type="protein sequence ID" value="SVD61571.1"/>
    <property type="molecule type" value="Genomic_DNA"/>
</dbReference>